<dbReference type="OrthoDB" id="46697at2"/>
<gene>
    <name evidence="2" type="ORF">NCTC13315_00749</name>
</gene>
<protein>
    <submittedName>
        <fullName evidence="2">NifU family iron binding protein, [Fe-S] cluster formation/repair protein IscU, HesB</fullName>
    </submittedName>
</protein>
<proteinExistence type="predicted"/>
<dbReference type="Pfam" id="PF01592">
    <property type="entry name" value="NifU_N"/>
    <property type="match status" value="1"/>
</dbReference>
<dbReference type="AlphaFoldDB" id="A0A378I0N3"/>
<evidence type="ECO:0000259" key="1">
    <source>
        <dbReference type="Pfam" id="PF01592"/>
    </source>
</evidence>
<keyword evidence="3" id="KW-1185">Reference proteome</keyword>
<dbReference type="GO" id="GO:0005506">
    <property type="term" value="F:iron ion binding"/>
    <property type="evidence" value="ECO:0007669"/>
    <property type="project" value="InterPro"/>
</dbReference>
<dbReference type="GO" id="GO:0016226">
    <property type="term" value="P:iron-sulfur cluster assembly"/>
    <property type="evidence" value="ECO:0007669"/>
    <property type="project" value="InterPro"/>
</dbReference>
<dbReference type="GO" id="GO:0051536">
    <property type="term" value="F:iron-sulfur cluster binding"/>
    <property type="evidence" value="ECO:0007669"/>
    <property type="project" value="InterPro"/>
</dbReference>
<evidence type="ECO:0000313" key="2">
    <source>
        <dbReference type="EMBL" id="STX28225.1"/>
    </source>
</evidence>
<sequence>MNYNELVERYFFQPKHVGKLDCLLPNIICCNLSDATRNNYFNLFLAYNSLGRIDKVCFKAYGSPYLIAALEWVCEQLEGSFIKAHPQLTYRMLVERLEIPNHSYPIAILVEKGYNDIINAVKNKLTEERHE</sequence>
<dbReference type="Proteomes" id="UP000254968">
    <property type="component" value="Unassembled WGS sequence"/>
</dbReference>
<organism evidence="2 3">
    <name type="scientific">Legionella beliardensis</name>
    <dbReference type="NCBI Taxonomy" id="91822"/>
    <lineage>
        <taxon>Bacteria</taxon>
        <taxon>Pseudomonadati</taxon>
        <taxon>Pseudomonadota</taxon>
        <taxon>Gammaproteobacteria</taxon>
        <taxon>Legionellales</taxon>
        <taxon>Legionellaceae</taxon>
        <taxon>Legionella</taxon>
    </lineage>
</organism>
<accession>A0A378I0N3</accession>
<dbReference type="InterPro" id="IPR002871">
    <property type="entry name" value="NIF_FeS_clus_asmbl_NifU_N"/>
</dbReference>
<feature type="domain" description="NIF system FeS cluster assembly NifU N-terminal" evidence="1">
    <location>
        <begin position="3"/>
        <end position="113"/>
    </location>
</feature>
<dbReference type="EMBL" id="UGNV01000001">
    <property type="protein sequence ID" value="STX28225.1"/>
    <property type="molecule type" value="Genomic_DNA"/>
</dbReference>
<evidence type="ECO:0000313" key="3">
    <source>
        <dbReference type="Proteomes" id="UP000254968"/>
    </source>
</evidence>
<dbReference type="RefSeq" id="WP_115301989.1">
    <property type="nucleotide sequence ID" value="NZ_CAAAHO010000001.1"/>
</dbReference>
<dbReference type="SUPFAM" id="SSF82649">
    <property type="entry name" value="SufE/NifU"/>
    <property type="match status" value="1"/>
</dbReference>
<name>A0A378I0N3_9GAMM</name>
<dbReference type="Gene3D" id="3.90.1010.10">
    <property type="match status" value="1"/>
</dbReference>
<reference evidence="2 3" key="1">
    <citation type="submission" date="2018-06" db="EMBL/GenBank/DDBJ databases">
        <authorList>
            <consortium name="Pathogen Informatics"/>
            <person name="Doyle S."/>
        </authorList>
    </citation>
    <scope>NUCLEOTIDE SEQUENCE [LARGE SCALE GENOMIC DNA]</scope>
    <source>
        <strain evidence="2 3">NCTC13315</strain>
    </source>
</reference>